<organism evidence="1 2">
    <name type="scientific">Trichinella patagoniensis</name>
    <dbReference type="NCBI Taxonomy" id="990121"/>
    <lineage>
        <taxon>Eukaryota</taxon>
        <taxon>Metazoa</taxon>
        <taxon>Ecdysozoa</taxon>
        <taxon>Nematoda</taxon>
        <taxon>Enoplea</taxon>
        <taxon>Dorylaimia</taxon>
        <taxon>Trichinellida</taxon>
        <taxon>Trichinellidae</taxon>
        <taxon>Trichinella</taxon>
    </lineage>
</organism>
<accession>A0A0V1A758</accession>
<dbReference type="Proteomes" id="UP000054783">
    <property type="component" value="Unassembled WGS sequence"/>
</dbReference>
<dbReference type="AlphaFoldDB" id="A0A0V1A758"/>
<reference evidence="1 2" key="1">
    <citation type="submission" date="2015-01" db="EMBL/GenBank/DDBJ databases">
        <title>Evolution of Trichinella species and genotypes.</title>
        <authorList>
            <person name="Korhonen P.K."/>
            <person name="Edoardo P."/>
            <person name="Giuseppe L.R."/>
            <person name="Gasser R.B."/>
        </authorList>
    </citation>
    <scope>NUCLEOTIDE SEQUENCE [LARGE SCALE GENOMIC DNA]</scope>
    <source>
        <strain evidence="1">ISS2496</strain>
    </source>
</reference>
<keyword evidence="2" id="KW-1185">Reference proteome</keyword>
<comment type="caution">
    <text evidence="1">The sequence shown here is derived from an EMBL/GenBank/DDBJ whole genome shotgun (WGS) entry which is preliminary data.</text>
</comment>
<name>A0A0V1A758_9BILA</name>
<proteinExistence type="predicted"/>
<evidence type="ECO:0000313" key="2">
    <source>
        <dbReference type="Proteomes" id="UP000054783"/>
    </source>
</evidence>
<dbReference type="EMBL" id="JYDQ01000027">
    <property type="protein sequence ID" value="KRY20163.1"/>
    <property type="molecule type" value="Genomic_DNA"/>
</dbReference>
<evidence type="ECO:0000313" key="1">
    <source>
        <dbReference type="EMBL" id="KRY20163.1"/>
    </source>
</evidence>
<protein>
    <submittedName>
        <fullName evidence="1">Uncharacterized protein</fullName>
    </submittedName>
</protein>
<gene>
    <name evidence="1" type="ORF">T12_11239</name>
</gene>
<sequence length="68" mass="7492">MTELRATASTSRCADWQQAVNSPHWHVGHHQDVRTLVSADEMGTRSGRPAARIRLLFRPTPAPEDSAG</sequence>